<evidence type="ECO:0000313" key="1">
    <source>
        <dbReference type="EMBL" id="JAD87859.1"/>
    </source>
</evidence>
<dbReference type="EMBL" id="GBRH01210036">
    <property type="protein sequence ID" value="JAD87859.1"/>
    <property type="molecule type" value="Transcribed_RNA"/>
</dbReference>
<dbReference type="PANTHER" id="PTHR10775">
    <property type="entry name" value="OS08G0208400 PROTEIN"/>
    <property type="match status" value="1"/>
</dbReference>
<reference evidence="1" key="1">
    <citation type="submission" date="2014-09" db="EMBL/GenBank/DDBJ databases">
        <authorList>
            <person name="Magalhaes I.L.F."/>
            <person name="Oliveira U."/>
            <person name="Santos F.R."/>
            <person name="Vidigal T.H.D.A."/>
            <person name="Brescovit A.D."/>
            <person name="Santos A.J."/>
        </authorList>
    </citation>
    <scope>NUCLEOTIDE SEQUENCE</scope>
    <source>
        <tissue evidence="1">Shoot tissue taken approximately 20 cm above the soil surface</tissue>
    </source>
</reference>
<dbReference type="PANTHER" id="PTHR10775:SF183">
    <property type="entry name" value="TRANSPOSON, EN_SPM-LIKE, TRANSPOSASE-ASSOCIATED DOMAIN PROTEIN-RELATED"/>
    <property type="match status" value="1"/>
</dbReference>
<protein>
    <submittedName>
        <fullName evidence="1">Uncharacterized protein</fullName>
    </submittedName>
</protein>
<dbReference type="InterPro" id="IPR004242">
    <property type="entry name" value="Transposase_21"/>
</dbReference>
<name>A0A0A9DH02_ARUDO</name>
<organism evidence="1">
    <name type="scientific">Arundo donax</name>
    <name type="common">Giant reed</name>
    <name type="synonym">Donax arundinaceus</name>
    <dbReference type="NCBI Taxonomy" id="35708"/>
    <lineage>
        <taxon>Eukaryota</taxon>
        <taxon>Viridiplantae</taxon>
        <taxon>Streptophyta</taxon>
        <taxon>Embryophyta</taxon>
        <taxon>Tracheophyta</taxon>
        <taxon>Spermatophyta</taxon>
        <taxon>Magnoliopsida</taxon>
        <taxon>Liliopsida</taxon>
        <taxon>Poales</taxon>
        <taxon>Poaceae</taxon>
        <taxon>PACMAD clade</taxon>
        <taxon>Arundinoideae</taxon>
        <taxon>Arundineae</taxon>
        <taxon>Arundo</taxon>
    </lineage>
</organism>
<dbReference type="AlphaFoldDB" id="A0A0A9DH02"/>
<reference evidence="1" key="2">
    <citation type="journal article" date="2015" name="Data Brief">
        <title>Shoot transcriptome of the giant reed, Arundo donax.</title>
        <authorList>
            <person name="Barrero R.A."/>
            <person name="Guerrero F.D."/>
            <person name="Moolhuijzen P."/>
            <person name="Goolsby J.A."/>
            <person name="Tidwell J."/>
            <person name="Bellgard S.E."/>
            <person name="Bellgard M.I."/>
        </authorList>
    </citation>
    <scope>NUCLEOTIDE SEQUENCE</scope>
    <source>
        <tissue evidence="1">Shoot tissue taken approximately 20 cm above the soil surface</tissue>
    </source>
</reference>
<sequence length="371" mass="42729">MLTAANQPLHERTQISQLDAITCLVAVKSQFSLSISCFDAFMSVFCTLLPNGHKLPSNLYEAKKLLSALNMPYEKIDVCPNNCMLFRKENADKNHCNKCGVSRYVEVDSGDGHKRQLPISRKILRYLPFLPRIQRLYMSKSSAKQMTWHEYGHRYNPNKMVHSSDAEAWKQFDRDFPEFAAESRNVRIAIATDGFNPFGMIIATYTCWPIFIIPLNLPPGVCMQKHNMFLSLVIPGPDYPGKNMSVFLEPVVDELLLGWEKGVETYDRATKQNFTMRVVYHTSLHDLPGYVIFCGWCVHGKMPCPVCKGTLHAFWLKYGRKFSFFDKHRQFLPVGHEFRSDRVGFQANVDIHNEPPCRLTGEEARSKWIQY</sequence>
<proteinExistence type="predicted"/>
<dbReference type="Pfam" id="PF02992">
    <property type="entry name" value="Transposase_21"/>
    <property type="match status" value="1"/>
</dbReference>
<accession>A0A0A9DH02</accession>